<dbReference type="EMBL" id="CP017781">
    <property type="protein sequence ID" value="AOZ69685.1"/>
    <property type="molecule type" value="Genomic_DNA"/>
</dbReference>
<evidence type="ECO:0000313" key="4">
    <source>
        <dbReference type="Proteomes" id="UP000176562"/>
    </source>
</evidence>
<keyword evidence="1" id="KW-0175">Coiled coil</keyword>
<sequence length="209" mass="22478">MSEIAEYERRISFALERISRGVETLTSRPAAPEAGTVEEEAVETQPEPAPEPQPEAAPEAAPEIPAVLARAAEQQAAAAAQAEIARLTEALEAERTANAQLSERVRAIREKQETMVSAMEKRLAQTMKSYEAAQVEIARLRRVNKDLSTVNAEFMESGTSPAAHLINRAAMAELEALRAARASEAAEIEEVLGAIEPLLAAKETGAEHA</sequence>
<keyword evidence="4" id="KW-1185">Reference proteome</keyword>
<feature type="coiled-coil region" evidence="1">
    <location>
        <begin position="70"/>
        <end position="150"/>
    </location>
</feature>
<dbReference type="KEGG" id="rhp:LPB142_10440"/>
<dbReference type="STRING" id="1850250.LPB142_10440"/>
<protein>
    <submittedName>
        <fullName evidence="3">Uncharacterized protein</fullName>
    </submittedName>
</protein>
<organism evidence="3 4">
    <name type="scientific">Rhodobacter xanthinilyticus</name>
    <dbReference type="NCBI Taxonomy" id="1850250"/>
    <lineage>
        <taxon>Bacteria</taxon>
        <taxon>Pseudomonadati</taxon>
        <taxon>Pseudomonadota</taxon>
        <taxon>Alphaproteobacteria</taxon>
        <taxon>Rhodobacterales</taxon>
        <taxon>Rhodobacter group</taxon>
        <taxon>Rhodobacter</taxon>
    </lineage>
</organism>
<feature type="region of interest" description="Disordered" evidence="2">
    <location>
        <begin position="21"/>
        <end position="62"/>
    </location>
</feature>
<evidence type="ECO:0000313" key="3">
    <source>
        <dbReference type="EMBL" id="AOZ69685.1"/>
    </source>
</evidence>
<proteinExistence type="predicted"/>
<dbReference type="AlphaFoldDB" id="A0A1D9MCU1"/>
<name>A0A1D9MCU1_9RHOB</name>
<dbReference type="RefSeq" id="WP_071166339.1">
    <property type="nucleotide sequence ID" value="NZ_CP017781.1"/>
</dbReference>
<reference evidence="3 4" key="1">
    <citation type="submission" date="2016-10" db="EMBL/GenBank/DDBJ databases">
        <title>Rhodobacter sp. LPB0142, isolated from sea water.</title>
        <authorList>
            <person name="Kim E."/>
            <person name="Yi H."/>
        </authorList>
    </citation>
    <scope>NUCLEOTIDE SEQUENCE [LARGE SCALE GENOMIC DNA]</scope>
    <source>
        <strain evidence="3 4">LPB0142</strain>
    </source>
</reference>
<evidence type="ECO:0000256" key="1">
    <source>
        <dbReference type="SAM" id="Coils"/>
    </source>
</evidence>
<dbReference type="Proteomes" id="UP000176562">
    <property type="component" value="Chromosome"/>
</dbReference>
<gene>
    <name evidence="3" type="ORF">LPB142_10440</name>
</gene>
<evidence type="ECO:0000256" key="2">
    <source>
        <dbReference type="SAM" id="MobiDB-lite"/>
    </source>
</evidence>
<accession>A0A1D9MCU1</accession>